<dbReference type="OrthoDB" id="7258147at2759"/>
<dbReference type="GO" id="GO:0006508">
    <property type="term" value="P:proteolysis"/>
    <property type="evidence" value="ECO:0007669"/>
    <property type="project" value="InterPro"/>
</dbReference>
<dbReference type="Pfam" id="PF00089">
    <property type="entry name" value="Trypsin"/>
    <property type="match status" value="1"/>
</dbReference>
<dbReference type="Proteomes" id="UP000789524">
    <property type="component" value="Unassembled WGS sequence"/>
</dbReference>
<dbReference type="InterPro" id="IPR001254">
    <property type="entry name" value="Trypsin_dom"/>
</dbReference>
<dbReference type="AlphaFoldDB" id="A0A8J2MWH5"/>
<organism evidence="2 3">
    <name type="scientific">Danaus chrysippus</name>
    <name type="common">African queen</name>
    <dbReference type="NCBI Taxonomy" id="151541"/>
    <lineage>
        <taxon>Eukaryota</taxon>
        <taxon>Metazoa</taxon>
        <taxon>Ecdysozoa</taxon>
        <taxon>Arthropoda</taxon>
        <taxon>Hexapoda</taxon>
        <taxon>Insecta</taxon>
        <taxon>Pterygota</taxon>
        <taxon>Neoptera</taxon>
        <taxon>Endopterygota</taxon>
        <taxon>Lepidoptera</taxon>
        <taxon>Glossata</taxon>
        <taxon>Ditrysia</taxon>
        <taxon>Papilionoidea</taxon>
        <taxon>Nymphalidae</taxon>
        <taxon>Danainae</taxon>
        <taxon>Danaini</taxon>
        <taxon>Danaina</taxon>
        <taxon>Danaus</taxon>
        <taxon>Anosia</taxon>
    </lineage>
</organism>
<dbReference type="InterPro" id="IPR009003">
    <property type="entry name" value="Peptidase_S1_PA"/>
</dbReference>
<comment type="caution">
    <text evidence="2">The sequence shown here is derived from an EMBL/GenBank/DDBJ whole genome shotgun (WGS) entry which is preliminary data.</text>
</comment>
<accession>A0A8J2MWH5</accession>
<feature type="domain" description="Peptidase S1" evidence="1">
    <location>
        <begin position="2"/>
        <end position="207"/>
    </location>
</feature>
<gene>
    <name evidence="2" type="ORF">DCHRY22_LOCUS790</name>
</gene>
<evidence type="ECO:0000313" key="3">
    <source>
        <dbReference type="Proteomes" id="UP000789524"/>
    </source>
</evidence>
<evidence type="ECO:0000313" key="2">
    <source>
        <dbReference type="EMBL" id="CAG9558788.1"/>
    </source>
</evidence>
<evidence type="ECO:0000259" key="1">
    <source>
        <dbReference type="Pfam" id="PF00089"/>
    </source>
</evidence>
<protein>
    <submittedName>
        <fullName evidence="2">(African queen) hypothetical protein</fullName>
    </submittedName>
</protein>
<proteinExistence type="predicted"/>
<keyword evidence="3" id="KW-1185">Reference proteome</keyword>
<sequence length="285" mass="32360">MGTLVSRTAVITAAVCVVNPAMPYHDTRPVNVITATYYRHPRRGIRVQVTKIIIPKLSNATAERAYMIQEAPAILLLARQVPDVLAEIPLRPLQIDYSGEEVLSLHEECLAVGWHFFYKGDKIYPTNKFLLQRNVRTQFLVIGKKNVWCNAIKLKFQKAMANLGYMGNFDKTATVCLKDPEREAQPCHGMYGAPLICNGKAVGMLMAPDAQWSNCTGFTSLFNIFKSDHISSYMHCISPLFKPELTMNWDKFKNSLKYADNEPHYDYLPEMYDKVMFDSSSSEET</sequence>
<dbReference type="Gene3D" id="2.40.10.10">
    <property type="entry name" value="Trypsin-like serine proteases"/>
    <property type="match status" value="1"/>
</dbReference>
<reference evidence="2" key="1">
    <citation type="submission" date="2021-09" db="EMBL/GenBank/DDBJ databases">
        <authorList>
            <person name="Martin H S."/>
        </authorList>
    </citation>
    <scope>NUCLEOTIDE SEQUENCE</scope>
</reference>
<dbReference type="InterPro" id="IPR043504">
    <property type="entry name" value="Peptidase_S1_PA_chymotrypsin"/>
</dbReference>
<name>A0A8J2MWH5_9NEOP</name>
<dbReference type="EMBL" id="CAKASE010000043">
    <property type="protein sequence ID" value="CAG9558788.1"/>
    <property type="molecule type" value="Genomic_DNA"/>
</dbReference>
<dbReference type="GO" id="GO:0004252">
    <property type="term" value="F:serine-type endopeptidase activity"/>
    <property type="evidence" value="ECO:0007669"/>
    <property type="project" value="InterPro"/>
</dbReference>
<dbReference type="SUPFAM" id="SSF50494">
    <property type="entry name" value="Trypsin-like serine proteases"/>
    <property type="match status" value="1"/>
</dbReference>